<proteinExistence type="predicted"/>
<gene>
    <name evidence="1" type="ORF">FHS21_005670</name>
</gene>
<sequence>MKSTKLTLGSDIALAARVMTVFRNGVANGEVDTGSGPSDLRALKGFAASGGDELLNRELIKLREMLFEIYDVILKDYLEGFEDE</sequence>
<accession>A0A839UDR3</accession>
<evidence type="ECO:0000313" key="1">
    <source>
        <dbReference type="EMBL" id="MBB3149218.1"/>
    </source>
</evidence>
<protein>
    <submittedName>
        <fullName evidence="1">Uncharacterized protein</fullName>
    </submittedName>
</protein>
<keyword evidence="2" id="KW-1185">Reference proteome</keyword>
<dbReference type="AlphaFoldDB" id="A0A839UDR3"/>
<comment type="caution">
    <text evidence="1">The sequence shown here is derived from an EMBL/GenBank/DDBJ whole genome shotgun (WGS) entry which is preliminary data.</text>
</comment>
<name>A0A839UDR3_9HYPH</name>
<organism evidence="1 2">
    <name type="scientific">Phyllobacterium trifolii</name>
    <dbReference type="NCBI Taxonomy" id="300193"/>
    <lineage>
        <taxon>Bacteria</taxon>
        <taxon>Pseudomonadati</taxon>
        <taxon>Pseudomonadota</taxon>
        <taxon>Alphaproteobacteria</taxon>
        <taxon>Hyphomicrobiales</taxon>
        <taxon>Phyllobacteriaceae</taxon>
        <taxon>Phyllobacterium</taxon>
    </lineage>
</organism>
<reference evidence="1 2" key="1">
    <citation type="submission" date="2020-08" db="EMBL/GenBank/DDBJ databases">
        <title>Genomic Encyclopedia of Type Strains, Phase III (KMG-III): the genomes of soil and plant-associated and newly described type strains.</title>
        <authorList>
            <person name="Whitman W."/>
        </authorList>
    </citation>
    <scope>NUCLEOTIDE SEQUENCE [LARGE SCALE GENOMIC DNA]</scope>
    <source>
        <strain evidence="1 2">CECT 7015</strain>
    </source>
</reference>
<dbReference type="EMBL" id="JACHXN010000028">
    <property type="protein sequence ID" value="MBB3149218.1"/>
    <property type="molecule type" value="Genomic_DNA"/>
</dbReference>
<dbReference type="Proteomes" id="UP000554520">
    <property type="component" value="Unassembled WGS sequence"/>
</dbReference>
<evidence type="ECO:0000313" key="2">
    <source>
        <dbReference type="Proteomes" id="UP000554520"/>
    </source>
</evidence>
<dbReference type="RefSeq" id="WP_183664960.1">
    <property type="nucleotide sequence ID" value="NZ_JACHXN010000028.1"/>
</dbReference>